<dbReference type="EMBL" id="AP026798">
    <property type="protein sequence ID" value="BDR52879.1"/>
    <property type="molecule type" value="Genomic_DNA"/>
</dbReference>
<gene>
    <name evidence="1" type="ORF">KIM372_07860</name>
</gene>
<proteinExistence type="predicted"/>
<dbReference type="InterPro" id="IPR043777">
    <property type="entry name" value="DUF5719"/>
</dbReference>
<protein>
    <recommendedName>
        <fullName evidence="3">Organic solvents resistance ABC transporter permease</fullName>
    </recommendedName>
</protein>
<dbReference type="Pfam" id="PF18986">
    <property type="entry name" value="DUF5719"/>
    <property type="match status" value="1"/>
</dbReference>
<accession>A0ABM8B7Q3</accession>
<sequence>MVTGVLTAVLIVALAAALLVCKPSDALVNQGRVADAGERTVSQLNLRTYCPARMALSDTTGYGEAKPSEGNIASAAQYTAFGPVFRSSVQAVSGKQEQQLTDQDGSDSYQLQVASGSADQSASLQATHLLQAVQGAGAAASVVSWASTGDLRGVQASSCLSPAVENSFLLPSTQRGWSQQLVVYNPASKATSLNLQAWGSKGTGRLALATSGRVTVQAESETVVDIAAAAPDQDGLFLTLTGSEVPVVALIRASDMSGTTPKGSDFILDAPAAQQESYLPGFTAADQARLLLLSQRQTRVKASWVTATGIHQAQETDLKAGQVTSVDLGKAPDGAVGLSLSADEPVYAAAQLSRQGEDEQEDFAWAQPVSPVATSAAALPHQAQGHLSMINTGGDQLTAHLQVYDAAGKHLSDEQVELDAHGAQDVELQELVPDGAIVRVEDDSKQLAWAMRVGVGDVRRADLAGLAVLAPTSLMPQTMKVQAQEDQGLVR</sequence>
<evidence type="ECO:0000313" key="2">
    <source>
        <dbReference type="Proteomes" id="UP001321766"/>
    </source>
</evidence>
<dbReference type="Proteomes" id="UP001321766">
    <property type="component" value="Chromosome"/>
</dbReference>
<reference evidence="1 2" key="1">
    <citation type="journal article" date="2023" name="Microbiol. Spectr.">
        <title>Symbiosis of Carpenter Bees with Uncharacterized Lactic Acid Bacteria Showing NAD Auxotrophy.</title>
        <authorList>
            <person name="Kawasaki S."/>
            <person name="Ozawa K."/>
            <person name="Mori T."/>
            <person name="Yamamoto A."/>
            <person name="Ito M."/>
            <person name="Ohkuma M."/>
            <person name="Sakamoto M."/>
            <person name="Matsutani M."/>
        </authorList>
    </citation>
    <scope>NUCLEOTIDE SEQUENCE [LARGE SCALE GENOMIC DNA]</scope>
    <source>
        <strain evidence="1 2">Kim37-2</strain>
    </source>
</reference>
<organism evidence="1 2">
    <name type="scientific">Bombiscardovia nodaiensis</name>
    <dbReference type="NCBI Taxonomy" id="2932181"/>
    <lineage>
        <taxon>Bacteria</taxon>
        <taxon>Bacillati</taxon>
        <taxon>Actinomycetota</taxon>
        <taxon>Actinomycetes</taxon>
        <taxon>Bifidobacteriales</taxon>
        <taxon>Bifidobacteriaceae</taxon>
        <taxon>Bombiscardovia</taxon>
    </lineage>
</organism>
<evidence type="ECO:0008006" key="3">
    <source>
        <dbReference type="Google" id="ProtNLM"/>
    </source>
</evidence>
<evidence type="ECO:0000313" key="1">
    <source>
        <dbReference type="EMBL" id="BDR52879.1"/>
    </source>
</evidence>
<keyword evidence="2" id="KW-1185">Reference proteome</keyword>
<name>A0ABM8B7Q3_9BIFI</name>